<dbReference type="PANTHER" id="PTHR43133:SF51">
    <property type="entry name" value="RNA POLYMERASE SIGMA FACTOR"/>
    <property type="match status" value="1"/>
</dbReference>
<evidence type="ECO:0000256" key="3">
    <source>
        <dbReference type="ARBA" id="ARBA00023082"/>
    </source>
</evidence>
<comment type="similarity">
    <text evidence="1 6">Belongs to the sigma-70 factor family. ECF subfamily.</text>
</comment>
<sequence>MAGVGKAAEIDFDGLEDAALVELARGGRREAFLQVVRRCNQRLFRIARGVVHDEAEAEDVVQAAYVDAFEHLDGFRGDASVLTWLTRIVLNEARGRLRARKPTVDVEQIEAAQGEAGRVLAFPGRFGGEDPAASAARREIRRLLERAIDDLPEHFRLVFLMREVEECTVEETAECLGLRPETVKTRLHRARRQLRAALQDALAPALTDAFPFLGARCDRIAATVIARLEADGVLSHVVPSMQPPSMPPP</sequence>
<feature type="domain" description="RNA polymerase sigma factor 70 region 4 type 2" evidence="8">
    <location>
        <begin position="142"/>
        <end position="194"/>
    </location>
</feature>
<keyword evidence="4 6" id="KW-0238">DNA-binding</keyword>
<dbReference type="InterPro" id="IPR013324">
    <property type="entry name" value="RNA_pol_sigma_r3/r4-like"/>
</dbReference>
<keyword evidence="10" id="KW-1185">Reference proteome</keyword>
<evidence type="ECO:0000259" key="7">
    <source>
        <dbReference type="Pfam" id="PF04542"/>
    </source>
</evidence>
<dbReference type="NCBIfam" id="NF008888">
    <property type="entry name" value="PRK11922.1"/>
    <property type="match status" value="1"/>
</dbReference>
<dbReference type="PROSITE" id="PS01063">
    <property type="entry name" value="SIGMA70_ECF"/>
    <property type="match status" value="1"/>
</dbReference>
<dbReference type="Gene3D" id="1.10.1740.10">
    <property type="match status" value="1"/>
</dbReference>
<dbReference type="OrthoDB" id="9782108at2"/>
<dbReference type="InterPro" id="IPR036388">
    <property type="entry name" value="WH-like_DNA-bd_sf"/>
</dbReference>
<dbReference type="InterPro" id="IPR007627">
    <property type="entry name" value="RNA_pol_sigma70_r2"/>
</dbReference>
<name>A0A516V594_9GAMM</name>
<accession>A0A516V594</accession>
<dbReference type="NCBIfam" id="TIGR02937">
    <property type="entry name" value="sigma70-ECF"/>
    <property type="match status" value="1"/>
</dbReference>
<dbReference type="Pfam" id="PF08281">
    <property type="entry name" value="Sigma70_r4_2"/>
    <property type="match status" value="1"/>
</dbReference>
<dbReference type="RefSeq" id="WP_143879211.1">
    <property type="nucleotide sequence ID" value="NZ_BAABLZ010000001.1"/>
</dbReference>
<evidence type="ECO:0000313" key="10">
    <source>
        <dbReference type="Proteomes" id="UP000315891"/>
    </source>
</evidence>
<keyword evidence="2 6" id="KW-0805">Transcription regulation</keyword>
<dbReference type="AlphaFoldDB" id="A0A516V594"/>
<dbReference type="SUPFAM" id="SSF88946">
    <property type="entry name" value="Sigma2 domain of RNA polymerase sigma factors"/>
    <property type="match status" value="1"/>
</dbReference>
<dbReference type="GO" id="GO:0003677">
    <property type="term" value="F:DNA binding"/>
    <property type="evidence" value="ECO:0007669"/>
    <property type="project" value="UniProtKB-KW"/>
</dbReference>
<dbReference type="EMBL" id="CP041742">
    <property type="protein sequence ID" value="QDQ73699.1"/>
    <property type="molecule type" value="Genomic_DNA"/>
</dbReference>
<dbReference type="GO" id="GO:0006352">
    <property type="term" value="P:DNA-templated transcription initiation"/>
    <property type="evidence" value="ECO:0007669"/>
    <property type="project" value="InterPro"/>
</dbReference>
<evidence type="ECO:0000256" key="1">
    <source>
        <dbReference type="ARBA" id="ARBA00010641"/>
    </source>
</evidence>
<dbReference type="InterPro" id="IPR013249">
    <property type="entry name" value="RNA_pol_sigma70_r4_t2"/>
</dbReference>
<dbReference type="Proteomes" id="UP000315891">
    <property type="component" value="Chromosome"/>
</dbReference>
<protein>
    <recommendedName>
        <fullName evidence="6">RNA polymerase sigma factor</fullName>
    </recommendedName>
</protein>
<evidence type="ECO:0000256" key="2">
    <source>
        <dbReference type="ARBA" id="ARBA00023015"/>
    </source>
</evidence>
<dbReference type="Gene3D" id="1.10.10.10">
    <property type="entry name" value="Winged helix-like DNA-binding domain superfamily/Winged helix DNA-binding domain"/>
    <property type="match status" value="1"/>
</dbReference>
<evidence type="ECO:0000256" key="6">
    <source>
        <dbReference type="RuleBase" id="RU000716"/>
    </source>
</evidence>
<dbReference type="GO" id="GO:0016987">
    <property type="term" value="F:sigma factor activity"/>
    <property type="evidence" value="ECO:0007669"/>
    <property type="project" value="UniProtKB-KW"/>
</dbReference>
<proteinExistence type="inferred from homology"/>
<keyword evidence="3 6" id="KW-0731">Sigma factor</keyword>
<reference evidence="9 10" key="1">
    <citation type="submission" date="2019-07" db="EMBL/GenBank/DDBJ databases">
        <title>Lysobacter weifangensis sp. nov., isolated from bensulfuron-methyl contaminated farmland soil.</title>
        <authorList>
            <person name="Zhao H."/>
        </authorList>
    </citation>
    <scope>NUCLEOTIDE SEQUENCE [LARGE SCALE GENOMIC DNA]</scope>
    <source>
        <strain evidence="9 10">CC-Bw-6</strain>
    </source>
</reference>
<dbReference type="InterPro" id="IPR039425">
    <property type="entry name" value="RNA_pol_sigma-70-like"/>
</dbReference>
<feature type="domain" description="RNA polymerase sigma-70 region 2" evidence="7">
    <location>
        <begin position="36"/>
        <end position="101"/>
    </location>
</feature>
<dbReference type="Pfam" id="PF04542">
    <property type="entry name" value="Sigma70_r2"/>
    <property type="match status" value="1"/>
</dbReference>
<keyword evidence="5 6" id="KW-0804">Transcription</keyword>
<evidence type="ECO:0000259" key="8">
    <source>
        <dbReference type="Pfam" id="PF08281"/>
    </source>
</evidence>
<evidence type="ECO:0000313" key="9">
    <source>
        <dbReference type="EMBL" id="QDQ73699.1"/>
    </source>
</evidence>
<dbReference type="InterPro" id="IPR014284">
    <property type="entry name" value="RNA_pol_sigma-70_dom"/>
</dbReference>
<dbReference type="InterPro" id="IPR013325">
    <property type="entry name" value="RNA_pol_sigma_r2"/>
</dbReference>
<gene>
    <name evidence="9" type="ORF">FNZ56_07345</name>
</gene>
<evidence type="ECO:0000256" key="4">
    <source>
        <dbReference type="ARBA" id="ARBA00023125"/>
    </source>
</evidence>
<evidence type="ECO:0000256" key="5">
    <source>
        <dbReference type="ARBA" id="ARBA00023163"/>
    </source>
</evidence>
<dbReference type="InterPro" id="IPR000838">
    <property type="entry name" value="RNA_pol_sigma70_ECF_CS"/>
</dbReference>
<organism evidence="9 10">
    <name type="scientific">Pseudoluteimonas lycopersici</name>
    <dbReference type="NCBI Taxonomy" id="1324796"/>
    <lineage>
        <taxon>Bacteria</taxon>
        <taxon>Pseudomonadati</taxon>
        <taxon>Pseudomonadota</taxon>
        <taxon>Gammaproteobacteria</taxon>
        <taxon>Lysobacterales</taxon>
        <taxon>Lysobacteraceae</taxon>
        <taxon>Pseudoluteimonas</taxon>
    </lineage>
</organism>
<dbReference type="CDD" id="cd06171">
    <property type="entry name" value="Sigma70_r4"/>
    <property type="match status" value="1"/>
</dbReference>
<dbReference type="SUPFAM" id="SSF88659">
    <property type="entry name" value="Sigma3 and sigma4 domains of RNA polymerase sigma factors"/>
    <property type="match status" value="1"/>
</dbReference>
<dbReference type="PANTHER" id="PTHR43133">
    <property type="entry name" value="RNA POLYMERASE ECF-TYPE SIGMA FACTO"/>
    <property type="match status" value="1"/>
</dbReference>